<dbReference type="InterPro" id="IPR004875">
    <property type="entry name" value="DDE_SF_endonuclease_dom"/>
</dbReference>
<accession>A0A5J4V5W5</accession>
<feature type="domain" description="DDE-1" evidence="1">
    <location>
        <begin position="113"/>
        <end position="182"/>
    </location>
</feature>
<reference evidence="2 3" key="1">
    <citation type="submission" date="2019-03" db="EMBL/GenBank/DDBJ databases">
        <title>Single cell metagenomics reveals metabolic interactions within the superorganism composed of flagellate Streblomastix strix and complex community of Bacteroidetes bacteria on its surface.</title>
        <authorList>
            <person name="Treitli S.C."/>
            <person name="Kolisko M."/>
            <person name="Husnik F."/>
            <person name="Keeling P."/>
            <person name="Hampl V."/>
        </authorList>
    </citation>
    <scope>NUCLEOTIDE SEQUENCE [LARGE SCALE GENOMIC DNA]</scope>
    <source>
        <strain evidence="2">ST1C</strain>
    </source>
</reference>
<evidence type="ECO:0000313" key="2">
    <source>
        <dbReference type="EMBL" id="KAA6377772.1"/>
    </source>
</evidence>
<proteinExistence type="predicted"/>
<dbReference type="Proteomes" id="UP000324800">
    <property type="component" value="Unassembled WGS sequence"/>
</dbReference>
<gene>
    <name evidence="2" type="ORF">EZS28_026701</name>
</gene>
<protein>
    <recommendedName>
        <fullName evidence="1">DDE-1 domain-containing protein</fullName>
    </recommendedName>
</protein>
<dbReference type="OrthoDB" id="5425890at2759"/>
<evidence type="ECO:0000259" key="1">
    <source>
        <dbReference type="Pfam" id="PF03184"/>
    </source>
</evidence>
<organism evidence="2 3">
    <name type="scientific">Streblomastix strix</name>
    <dbReference type="NCBI Taxonomy" id="222440"/>
    <lineage>
        <taxon>Eukaryota</taxon>
        <taxon>Metamonada</taxon>
        <taxon>Preaxostyla</taxon>
        <taxon>Oxymonadida</taxon>
        <taxon>Streblomastigidae</taxon>
        <taxon>Streblomastix</taxon>
    </lineage>
</organism>
<evidence type="ECO:0000313" key="3">
    <source>
        <dbReference type="Proteomes" id="UP000324800"/>
    </source>
</evidence>
<dbReference type="GO" id="GO:0003676">
    <property type="term" value="F:nucleic acid binding"/>
    <property type="evidence" value="ECO:0007669"/>
    <property type="project" value="InterPro"/>
</dbReference>
<dbReference type="EMBL" id="SNRW01009592">
    <property type="protein sequence ID" value="KAA6377772.1"/>
    <property type="molecule type" value="Genomic_DNA"/>
</dbReference>
<sequence length="230" mass="26563">MRCHNWLDARPQLMLEPSDATQGQLRYKVKRNGHLYTVMPAISLCGDTLPPLLVTKRLSLNIQVHATGLREKKELIKVHGRKGCINTLISRVCVIDMLLPYVDSLRPNKLGADQEAKLIMENLAAHKNVDTLEILRRSNVRPVFIPAHSSHALQVEDLITFAVLKGEIKKQTMNQMLEYKLKRLLESKRRRKLQQRNSGTIQRSVVQFWLQLTTMDIYMQQQTSWNGMRT</sequence>
<dbReference type="Pfam" id="PF03184">
    <property type="entry name" value="DDE_1"/>
    <property type="match status" value="1"/>
</dbReference>
<comment type="caution">
    <text evidence="2">The sequence shown here is derived from an EMBL/GenBank/DDBJ whole genome shotgun (WGS) entry which is preliminary data.</text>
</comment>
<dbReference type="AlphaFoldDB" id="A0A5J4V5W5"/>
<name>A0A5J4V5W5_9EUKA</name>